<evidence type="ECO:0000313" key="4">
    <source>
        <dbReference type="Proteomes" id="UP000295433"/>
    </source>
</evidence>
<evidence type="ECO:0000313" key="3">
    <source>
        <dbReference type="EMBL" id="TCV08556.1"/>
    </source>
</evidence>
<comment type="caution">
    <text evidence="3">The sequence shown here is derived from an EMBL/GenBank/DDBJ whole genome shotgun (WGS) entry which is preliminary data.</text>
</comment>
<dbReference type="OrthoDB" id="9814092at2"/>
<dbReference type="AlphaFoldDB" id="A0A4R3VT80"/>
<dbReference type="PANTHER" id="PTHR10185">
    <property type="entry name" value="PHOSPHOLIPASE D - RELATED"/>
    <property type="match status" value="1"/>
</dbReference>
<dbReference type="Pfam" id="PF13091">
    <property type="entry name" value="PLDc_2"/>
    <property type="match status" value="2"/>
</dbReference>
<dbReference type="Gene3D" id="3.30.870.10">
    <property type="entry name" value="Endonuclease Chain A"/>
    <property type="match status" value="2"/>
</dbReference>
<dbReference type="EMBL" id="SMBY01000001">
    <property type="protein sequence ID" value="TCV08556.1"/>
    <property type="molecule type" value="Genomic_DNA"/>
</dbReference>
<proteinExistence type="predicted"/>
<dbReference type="GO" id="GO:0003824">
    <property type="term" value="F:catalytic activity"/>
    <property type="evidence" value="ECO:0007669"/>
    <property type="project" value="InterPro"/>
</dbReference>
<feature type="domain" description="PLD phosphodiesterase" evidence="2">
    <location>
        <begin position="147"/>
        <end position="174"/>
    </location>
</feature>
<feature type="region of interest" description="Disordered" evidence="1">
    <location>
        <begin position="411"/>
        <end position="450"/>
    </location>
</feature>
<dbReference type="PANTHER" id="PTHR10185:SF17">
    <property type="entry name" value="GM01519P-RELATED"/>
    <property type="match status" value="1"/>
</dbReference>
<feature type="compositionally biased region" description="Polar residues" evidence="1">
    <location>
        <begin position="427"/>
        <end position="444"/>
    </location>
</feature>
<dbReference type="SUPFAM" id="SSF56024">
    <property type="entry name" value="Phospholipase D/nuclease"/>
    <property type="match status" value="2"/>
</dbReference>
<accession>A0A4R3VT80</accession>
<gene>
    <name evidence="3" type="ORF">EDC54_10156</name>
</gene>
<dbReference type="InterPro" id="IPR050874">
    <property type="entry name" value="Diverse_PLD-related"/>
</dbReference>
<dbReference type="CDD" id="cd09107">
    <property type="entry name" value="PLDc_vPLD3_4_5_like_2"/>
    <property type="match status" value="1"/>
</dbReference>
<dbReference type="Proteomes" id="UP000295433">
    <property type="component" value="Unassembled WGS sequence"/>
</dbReference>
<sequence length="450" mass="50153">MRNRQGFRLPVLRRKRTINSLLTGGLLFIVSAAAHADFRIPGYELVYDAPAETTLDNPDLRPSDAVWISLFDNARHTIDLGQFYVANQAGSRLDKVLRHLRAAGERGVRIRVLLEEKGLKISTQDTLEQLKTIPNLELRVIPFARLSGGILHAKYLLVDGKQAYMGSQNLDWRALEHIQETGLLIDDPHVVTQINAIFAQDWQAQAQLANDESVSAQHVAPPAADRSGNYLVASPKAFNPAGVIASEEELPRLLAEARQRVRIQVMDYVPLSYGDNKTRPYYAVIDNALRAAAARGVQIELMVSDWSTKMPNIAYLKSLALLPNIQIKTVSIPQARSGFIPFARVIHSKIMTIDGQKSWIGTSNWSGGYLDNSRNLEMVIQNPTMTQRVDALYTQLWDSAYAHPLRIDYDYPRPNPGGVQEKEKENAPSSTADGTATTPLPSRQNDIDKE</sequence>
<dbReference type="GO" id="GO:0006793">
    <property type="term" value="P:phosphorus metabolic process"/>
    <property type="evidence" value="ECO:0007669"/>
    <property type="project" value="UniProtKB-ARBA"/>
</dbReference>
<dbReference type="InterPro" id="IPR025202">
    <property type="entry name" value="PLD-like_dom"/>
</dbReference>
<protein>
    <submittedName>
        <fullName evidence="3">Phosphatidylserine/phosphatidylglycerophosphate/ cardiolipin synthase-like enzyme</fullName>
    </submittedName>
</protein>
<dbReference type="InterPro" id="IPR001736">
    <property type="entry name" value="PLipase_D/transphosphatidylase"/>
</dbReference>
<reference evidence="3 4" key="1">
    <citation type="submission" date="2019-03" db="EMBL/GenBank/DDBJ databases">
        <title>Genomic Encyclopedia of Type Strains, Phase IV (KMG-IV): sequencing the most valuable type-strain genomes for metagenomic binning, comparative biology and taxonomic classification.</title>
        <authorList>
            <person name="Goeker M."/>
        </authorList>
    </citation>
    <scope>NUCLEOTIDE SEQUENCE [LARGE SCALE GENOMIC DNA]</scope>
    <source>
        <strain evidence="3 4">DSM 16730</strain>
    </source>
</reference>
<evidence type="ECO:0000256" key="1">
    <source>
        <dbReference type="SAM" id="MobiDB-lite"/>
    </source>
</evidence>
<evidence type="ECO:0000259" key="2">
    <source>
        <dbReference type="PROSITE" id="PS50035"/>
    </source>
</evidence>
<dbReference type="RefSeq" id="WP_132452140.1">
    <property type="nucleotide sequence ID" value="NZ_JAWIZJ010000001.1"/>
</dbReference>
<feature type="domain" description="PLD phosphodiesterase" evidence="2">
    <location>
        <begin position="342"/>
        <end position="369"/>
    </location>
</feature>
<organism evidence="3 4">
    <name type="scientific">Samsonia erythrinae</name>
    <dbReference type="NCBI Taxonomy" id="160434"/>
    <lineage>
        <taxon>Bacteria</taxon>
        <taxon>Pseudomonadati</taxon>
        <taxon>Pseudomonadota</taxon>
        <taxon>Gammaproteobacteria</taxon>
        <taxon>Enterobacterales</taxon>
        <taxon>Pectobacteriaceae</taxon>
        <taxon>Samsonia</taxon>
    </lineage>
</organism>
<dbReference type="SMART" id="SM00155">
    <property type="entry name" value="PLDc"/>
    <property type="match status" value="2"/>
</dbReference>
<keyword evidence="4" id="KW-1185">Reference proteome</keyword>
<dbReference type="PROSITE" id="PS50035">
    <property type="entry name" value="PLD"/>
    <property type="match status" value="2"/>
</dbReference>
<name>A0A4R3VT80_9GAMM</name>